<dbReference type="InterPro" id="IPR016186">
    <property type="entry name" value="C-type_lectin-like/link_sf"/>
</dbReference>
<dbReference type="SUPFAM" id="SSF56436">
    <property type="entry name" value="C-type lectin-like"/>
    <property type="match status" value="1"/>
</dbReference>
<feature type="signal peptide" evidence="2">
    <location>
        <begin position="1"/>
        <end position="20"/>
    </location>
</feature>
<dbReference type="CDD" id="cd00037">
    <property type="entry name" value="CLECT"/>
    <property type="match status" value="1"/>
</dbReference>
<dbReference type="InterPro" id="IPR001304">
    <property type="entry name" value="C-type_lectin-like"/>
</dbReference>
<accession>C8CBM8</accession>
<feature type="chain" id="PRO_5002989648" evidence="2">
    <location>
        <begin position="21"/>
        <end position="212"/>
    </location>
</feature>
<evidence type="ECO:0000256" key="2">
    <source>
        <dbReference type="SAM" id="SignalP"/>
    </source>
</evidence>
<proteinExistence type="evidence at transcript level"/>
<evidence type="ECO:0000256" key="1">
    <source>
        <dbReference type="ARBA" id="ARBA00023157"/>
    </source>
</evidence>
<evidence type="ECO:0000259" key="3">
    <source>
        <dbReference type="PROSITE" id="PS50041"/>
    </source>
</evidence>
<dbReference type="PROSITE" id="PS50041">
    <property type="entry name" value="C_TYPE_LECTIN_2"/>
    <property type="match status" value="1"/>
</dbReference>
<dbReference type="AlphaFoldDB" id="C8CBM8"/>
<dbReference type="InterPro" id="IPR018378">
    <property type="entry name" value="C-type_lectin_CS"/>
</dbReference>
<organism evidence="4">
    <name type="scientific">Ruditapes philippinarum</name>
    <name type="common">Japanese carpet shell</name>
    <name type="synonym">Venerupis philippinarum</name>
    <dbReference type="NCBI Taxonomy" id="129788"/>
    <lineage>
        <taxon>Eukaryota</taxon>
        <taxon>Metazoa</taxon>
        <taxon>Spiralia</taxon>
        <taxon>Lophotrochozoa</taxon>
        <taxon>Mollusca</taxon>
        <taxon>Bivalvia</taxon>
        <taxon>Autobranchia</taxon>
        <taxon>Heteroconchia</taxon>
        <taxon>Euheterodonta</taxon>
        <taxon>Imparidentia</taxon>
        <taxon>Neoheterodontei</taxon>
        <taxon>Venerida</taxon>
        <taxon>Veneroidea</taxon>
        <taxon>Veneridae</taxon>
        <taxon>Ruditapes</taxon>
    </lineage>
</organism>
<evidence type="ECO:0000313" key="4">
    <source>
        <dbReference type="EMBL" id="ACU83225.1"/>
    </source>
</evidence>
<protein>
    <submittedName>
        <fullName evidence="4">Perlucin-like protein isoform B</fullName>
    </submittedName>
</protein>
<dbReference type="Gene3D" id="3.10.100.10">
    <property type="entry name" value="Mannose-Binding Protein A, subunit A"/>
    <property type="match status" value="1"/>
</dbReference>
<dbReference type="SMR" id="C8CBM8"/>
<feature type="domain" description="C-type lectin" evidence="3">
    <location>
        <begin position="78"/>
        <end position="197"/>
    </location>
</feature>
<keyword evidence="2" id="KW-0732">Signal</keyword>
<dbReference type="PANTHER" id="PTHR22803">
    <property type="entry name" value="MANNOSE, PHOSPHOLIPASE, LECTIN RECEPTOR RELATED"/>
    <property type="match status" value="1"/>
</dbReference>
<dbReference type="InterPro" id="IPR050111">
    <property type="entry name" value="C-type_lectin/snaclec_domain"/>
</dbReference>
<dbReference type="SMART" id="SM00034">
    <property type="entry name" value="CLECT"/>
    <property type="match status" value="1"/>
</dbReference>
<dbReference type="PROSITE" id="PS00615">
    <property type="entry name" value="C_TYPE_LECTIN_1"/>
    <property type="match status" value="1"/>
</dbReference>
<dbReference type="Pfam" id="PF00059">
    <property type="entry name" value="Lectin_C"/>
    <property type="match status" value="1"/>
</dbReference>
<keyword evidence="1" id="KW-1015">Disulfide bond</keyword>
<sequence>MKISLVSALLVCGYMAFAKANEVCLNETEYDFYMMENLVTDVRKRLASLKENFKEMVNAKCQKTKCPQSSCADDWVSYNGSCYLFETVPARNFEEARAFCKQRESELLYVQDAAENAFIVRMLGRLKSSAHWLLGLTDQGSEGKWKWIDTSAPATFIKWARGQPEGRTRQNCVIYSSSASYHWHDTECTKRYPFICKTVKSTTGRQQHLFVH</sequence>
<dbReference type="EMBL" id="GQ384401">
    <property type="protein sequence ID" value="ACU83225.1"/>
    <property type="molecule type" value="mRNA"/>
</dbReference>
<reference evidence="4" key="1">
    <citation type="submission" date="2009-07" db="EMBL/GenBank/DDBJ databases">
        <title>Molecular cloning and characterization of a perlucin-like gene from Venerupis philippinarum.</title>
        <authorList>
            <person name="Zhao J."/>
            <person name="Li C."/>
        </authorList>
    </citation>
    <scope>NUCLEOTIDE SEQUENCE</scope>
</reference>
<name>C8CBM8_RUDPH</name>
<dbReference type="InterPro" id="IPR016187">
    <property type="entry name" value="CTDL_fold"/>
</dbReference>